<dbReference type="Pfam" id="PF01042">
    <property type="entry name" value="Ribonuc_L-PSP"/>
    <property type="match status" value="1"/>
</dbReference>
<dbReference type="SUPFAM" id="SSF55298">
    <property type="entry name" value="YjgF-like"/>
    <property type="match status" value="1"/>
</dbReference>
<proteinExistence type="predicted"/>
<protein>
    <submittedName>
        <fullName evidence="1">Endoribonuclease L-PSP</fullName>
    </submittedName>
</protein>
<accession>A0A100VMA7</accession>
<name>A0A100VMA7_PAEAM</name>
<dbReference type="AlphaFoldDB" id="A0A100VMA7"/>
<dbReference type="Proteomes" id="UP000069697">
    <property type="component" value="Unassembled WGS sequence"/>
</dbReference>
<dbReference type="PANTHER" id="PTHR43857">
    <property type="entry name" value="BLR7761 PROTEIN"/>
    <property type="match status" value="1"/>
</dbReference>
<dbReference type="PANTHER" id="PTHR43857:SF1">
    <property type="entry name" value="YJGH FAMILY PROTEIN"/>
    <property type="match status" value="1"/>
</dbReference>
<gene>
    <name evidence="1" type="ORF">PAHA3_2566</name>
</gene>
<dbReference type="InterPro" id="IPR035959">
    <property type="entry name" value="RutC-like_sf"/>
</dbReference>
<dbReference type="InterPro" id="IPR006175">
    <property type="entry name" value="YjgF/YER057c/UK114"/>
</dbReference>
<comment type="caution">
    <text evidence="1">The sequence shown here is derived from an EMBL/GenBank/DDBJ whole genome shotgun (WGS) entry which is preliminary data.</text>
</comment>
<sequence>MQKNLRNDEVIQMNIDKITRKNPANMPAPVGQYTHITRIPKNAELFVTSGQIGADRSGLFPESLNEQVTNTFNNIKTVLESEHLDAEHIIKVNVWATEKIDWDFFYAEWGQLFGNDYPAMTIGYITELGLPEIKVEIELWAAKV</sequence>
<evidence type="ECO:0000313" key="2">
    <source>
        <dbReference type="Proteomes" id="UP000069697"/>
    </source>
</evidence>
<reference evidence="1 2" key="1">
    <citation type="journal article" date="2016" name="Genome Announc.">
        <title>Draft Genome Sequence of Paenibacillus amylolyticus Heshi-A3, Isolated from Fermented Rice Bran in a Japanese Fermented Seafood Dish.</title>
        <authorList>
            <person name="Akuzawa S."/>
            <person name="Nagaoka J."/>
            <person name="Kanekatsu M."/>
            <person name="Kubota E."/>
            <person name="Ohtake R."/>
            <person name="Suzuki T."/>
            <person name="Kanesaki Y."/>
        </authorList>
    </citation>
    <scope>NUCLEOTIDE SEQUENCE [LARGE SCALE GENOMIC DNA]</scope>
    <source>
        <strain evidence="1 2">Heshi-A3</strain>
    </source>
</reference>
<dbReference type="EMBL" id="BCNV01000001">
    <property type="protein sequence ID" value="GAS82492.1"/>
    <property type="molecule type" value="Genomic_DNA"/>
</dbReference>
<evidence type="ECO:0000313" key="1">
    <source>
        <dbReference type="EMBL" id="GAS82492.1"/>
    </source>
</evidence>
<organism evidence="1 2">
    <name type="scientific">Paenibacillus amylolyticus</name>
    <dbReference type="NCBI Taxonomy" id="1451"/>
    <lineage>
        <taxon>Bacteria</taxon>
        <taxon>Bacillati</taxon>
        <taxon>Bacillota</taxon>
        <taxon>Bacilli</taxon>
        <taxon>Bacillales</taxon>
        <taxon>Paenibacillaceae</taxon>
        <taxon>Paenibacillus</taxon>
    </lineage>
</organism>
<dbReference type="Gene3D" id="3.30.1330.40">
    <property type="entry name" value="RutC-like"/>
    <property type="match status" value="1"/>
</dbReference>
<reference evidence="2" key="2">
    <citation type="submission" date="2016-01" db="EMBL/GenBank/DDBJ databases">
        <title>Draft Genome Sequence of Paenibacillus amylolyticus Heshi-A3 that Was Isolated from Fermented Rice Bran with Aging Salted Mackerel, Which Was Named Heshiko as Traditional Fermented Seafood in Japan.</title>
        <authorList>
            <person name="Akuzawa S."/>
            <person name="Nakagawa J."/>
            <person name="Kanekatsu T."/>
            <person name="Kubota E."/>
            <person name="Ohtake R."/>
            <person name="Suzuki T."/>
            <person name="Kanesaki Y."/>
        </authorList>
    </citation>
    <scope>NUCLEOTIDE SEQUENCE [LARGE SCALE GENOMIC DNA]</scope>
    <source>
        <strain evidence="2">Heshi-A3</strain>
    </source>
</reference>